<dbReference type="AlphaFoldDB" id="A0A369M5K6"/>
<evidence type="ECO:0000256" key="1">
    <source>
        <dbReference type="ARBA" id="ARBA00006464"/>
    </source>
</evidence>
<dbReference type="Proteomes" id="UP000253970">
    <property type="component" value="Unassembled WGS sequence"/>
</dbReference>
<reference evidence="4 5" key="1">
    <citation type="journal article" date="2018" name="Elife">
        <title>Discovery and characterization of a prevalent human gut bacterial enzyme sufficient for the inactivation of a family of plant toxins.</title>
        <authorList>
            <person name="Koppel N."/>
            <person name="Bisanz J.E."/>
            <person name="Pandelia M.E."/>
            <person name="Turnbaugh P.J."/>
            <person name="Balskus E.P."/>
        </authorList>
    </citation>
    <scope>NUCLEOTIDE SEQUENCE [LARGE SCALE GENOMIC DNA]</scope>
    <source>
        <strain evidence="4 5">W1 BHI 6</strain>
    </source>
</reference>
<comment type="similarity">
    <text evidence="1">Belongs to the bacterial sugar transferase family.</text>
</comment>
<dbReference type="GO" id="GO:0016780">
    <property type="term" value="F:phosphotransferase activity, for other substituted phosphate groups"/>
    <property type="evidence" value="ECO:0007669"/>
    <property type="project" value="TreeGrafter"/>
</dbReference>
<accession>A0A369M5K6</accession>
<evidence type="ECO:0000313" key="5">
    <source>
        <dbReference type="Proteomes" id="UP000253970"/>
    </source>
</evidence>
<evidence type="ECO:0000256" key="2">
    <source>
        <dbReference type="SAM" id="Phobius"/>
    </source>
</evidence>
<sequence>MTPLEEVAANQEERIESNIIDMKEAFYDREPDLKIVSDSQSQINKKPLYYRFIKRAFDVVFSLIVIVITFIPMLILSVFVAIDTKAFPIYSQERVGHKGPFKFFKMRSMVRDSDDLKKYFTPEQIEQWNKEHKVDSDPRITVLGSFLRRTSLDELPQFFNVLMGQIAAVTTKILVVKPQVSSLRAFEEFVNSFCQNMHTDFCDGFSAEKAVA</sequence>
<keyword evidence="2" id="KW-0472">Membrane</keyword>
<proteinExistence type="inferred from homology"/>
<keyword evidence="2" id="KW-1133">Transmembrane helix</keyword>
<feature type="domain" description="Bacterial sugar transferase" evidence="3">
    <location>
        <begin position="54"/>
        <end position="178"/>
    </location>
</feature>
<organism evidence="4 5">
    <name type="scientific">Eggerthella lenta</name>
    <name type="common">Eubacterium lentum</name>
    <dbReference type="NCBI Taxonomy" id="84112"/>
    <lineage>
        <taxon>Bacteria</taxon>
        <taxon>Bacillati</taxon>
        <taxon>Actinomycetota</taxon>
        <taxon>Coriobacteriia</taxon>
        <taxon>Eggerthellales</taxon>
        <taxon>Eggerthellaceae</taxon>
        <taxon>Eggerthella</taxon>
    </lineage>
</organism>
<evidence type="ECO:0000313" key="4">
    <source>
        <dbReference type="EMBL" id="RDB66694.1"/>
    </source>
</evidence>
<dbReference type="Pfam" id="PF02397">
    <property type="entry name" value="Bac_transf"/>
    <property type="match status" value="1"/>
</dbReference>
<keyword evidence="2" id="KW-0812">Transmembrane</keyword>
<dbReference type="RefSeq" id="WP_114534591.1">
    <property type="nucleotide sequence ID" value="NZ_JAQEDI010000004.1"/>
</dbReference>
<gene>
    <name evidence="4" type="ORF">C1875_13770</name>
</gene>
<feature type="transmembrane region" description="Helical" evidence="2">
    <location>
        <begin position="59"/>
        <end position="82"/>
    </location>
</feature>
<dbReference type="EMBL" id="PPTU01000033">
    <property type="protein sequence ID" value="RDB66694.1"/>
    <property type="molecule type" value="Genomic_DNA"/>
</dbReference>
<dbReference type="InterPro" id="IPR003362">
    <property type="entry name" value="Bact_transf"/>
</dbReference>
<name>A0A369M5K6_EGGLN</name>
<protein>
    <recommendedName>
        <fullName evidence="3">Bacterial sugar transferase domain-containing protein</fullName>
    </recommendedName>
</protein>
<dbReference type="PANTHER" id="PTHR30576:SF0">
    <property type="entry name" value="UNDECAPRENYL-PHOSPHATE N-ACETYLGALACTOSAMINYL 1-PHOSPHATE TRANSFERASE-RELATED"/>
    <property type="match status" value="1"/>
</dbReference>
<evidence type="ECO:0000259" key="3">
    <source>
        <dbReference type="Pfam" id="PF02397"/>
    </source>
</evidence>
<comment type="caution">
    <text evidence="4">The sequence shown here is derived from an EMBL/GenBank/DDBJ whole genome shotgun (WGS) entry which is preliminary data.</text>
</comment>
<dbReference type="PANTHER" id="PTHR30576">
    <property type="entry name" value="COLANIC BIOSYNTHESIS UDP-GLUCOSE LIPID CARRIER TRANSFERASE"/>
    <property type="match status" value="1"/>
</dbReference>